<evidence type="ECO:0000256" key="1">
    <source>
        <dbReference type="SAM" id="MobiDB-lite"/>
    </source>
</evidence>
<feature type="compositionally biased region" description="Basic and acidic residues" evidence="1">
    <location>
        <begin position="303"/>
        <end position="312"/>
    </location>
</feature>
<protein>
    <submittedName>
        <fullName evidence="3">Uncharacterized protein</fullName>
    </submittedName>
</protein>
<dbReference type="EMBL" id="BAAAQB010000012">
    <property type="protein sequence ID" value="GAA2129015.1"/>
    <property type="molecule type" value="Genomic_DNA"/>
</dbReference>
<evidence type="ECO:0000313" key="3">
    <source>
        <dbReference type="EMBL" id="GAA2129015.1"/>
    </source>
</evidence>
<gene>
    <name evidence="3" type="ORF">GCM10009825_08930</name>
</gene>
<keyword evidence="2" id="KW-1133">Transmembrane helix</keyword>
<dbReference type="RefSeq" id="WP_344363103.1">
    <property type="nucleotide sequence ID" value="NZ_BAAAQB010000012.1"/>
</dbReference>
<evidence type="ECO:0000313" key="4">
    <source>
        <dbReference type="Proteomes" id="UP001500102"/>
    </source>
</evidence>
<name>A0ABP5KA15_9MICC</name>
<organism evidence="3 4">
    <name type="scientific">Arthrobacter humicola</name>
    <dbReference type="NCBI Taxonomy" id="409291"/>
    <lineage>
        <taxon>Bacteria</taxon>
        <taxon>Bacillati</taxon>
        <taxon>Actinomycetota</taxon>
        <taxon>Actinomycetes</taxon>
        <taxon>Micrococcales</taxon>
        <taxon>Micrococcaceae</taxon>
        <taxon>Arthrobacter</taxon>
    </lineage>
</organism>
<evidence type="ECO:0000256" key="2">
    <source>
        <dbReference type="SAM" id="Phobius"/>
    </source>
</evidence>
<dbReference type="Proteomes" id="UP001500102">
    <property type="component" value="Unassembled WGS sequence"/>
</dbReference>
<accession>A0ABP5KA15</accession>
<keyword evidence="4" id="KW-1185">Reference proteome</keyword>
<sequence length="332" mass="35010">MILVIAVALWIVWVAPYVLRNGRHQLQPAGEFLADVIDIEPVDPQAGKVMKMAAQQEKPMNITRRAEPAGGTAEPGDTPRETRGASPLPAAASPAFRIRWGRLVLALAGTLSLLTGVVSALLRLFGVGSGWLPVAALVGAVASVAMLRRLAIRDRRRKMNAAFRAAMGSPAHRPVRPSVPEETPTLPAERPGVRPENPLFDAEADRSTPEPSPKPLTALDLRQAALAEAAASGDTAAAVAAAPAAPAEGSSWEPVDVPKPTYVEAPKAERAAPKPLDLPEAPKAVGKPSLKQASARPAVSDPRIADDPETKQLSKAQSALSNLDDVLQRRRA</sequence>
<keyword evidence="2" id="KW-0812">Transmembrane</keyword>
<feature type="transmembrane region" description="Helical" evidence="2">
    <location>
        <begin position="103"/>
        <end position="125"/>
    </location>
</feature>
<feature type="transmembrane region" description="Helical" evidence="2">
    <location>
        <begin position="131"/>
        <end position="151"/>
    </location>
</feature>
<comment type="caution">
    <text evidence="3">The sequence shown here is derived from an EMBL/GenBank/DDBJ whole genome shotgun (WGS) entry which is preliminary data.</text>
</comment>
<feature type="region of interest" description="Disordered" evidence="1">
    <location>
        <begin position="245"/>
        <end position="332"/>
    </location>
</feature>
<feature type="region of interest" description="Disordered" evidence="1">
    <location>
        <begin position="166"/>
        <end position="216"/>
    </location>
</feature>
<reference evidence="4" key="1">
    <citation type="journal article" date="2019" name="Int. J. Syst. Evol. Microbiol.">
        <title>The Global Catalogue of Microorganisms (GCM) 10K type strain sequencing project: providing services to taxonomists for standard genome sequencing and annotation.</title>
        <authorList>
            <consortium name="The Broad Institute Genomics Platform"/>
            <consortium name="The Broad Institute Genome Sequencing Center for Infectious Disease"/>
            <person name="Wu L."/>
            <person name="Ma J."/>
        </authorList>
    </citation>
    <scope>NUCLEOTIDE SEQUENCE [LARGE SCALE GENOMIC DNA]</scope>
    <source>
        <strain evidence="4">JCM 15921</strain>
    </source>
</reference>
<proteinExistence type="predicted"/>
<feature type="region of interest" description="Disordered" evidence="1">
    <location>
        <begin position="54"/>
        <end position="88"/>
    </location>
</feature>
<keyword evidence="2" id="KW-0472">Membrane</keyword>